<protein>
    <submittedName>
        <fullName evidence="6">LysR family transcriptional regulator</fullName>
    </submittedName>
</protein>
<keyword evidence="2" id="KW-0805">Transcription regulation</keyword>
<dbReference type="InterPro" id="IPR036388">
    <property type="entry name" value="WH-like_DNA-bd_sf"/>
</dbReference>
<dbReference type="InterPro" id="IPR005119">
    <property type="entry name" value="LysR_subst-bd"/>
</dbReference>
<comment type="similarity">
    <text evidence="1">Belongs to the LysR transcriptional regulatory family.</text>
</comment>
<evidence type="ECO:0000313" key="7">
    <source>
        <dbReference type="Proteomes" id="UP001297600"/>
    </source>
</evidence>
<gene>
    <name evidence="6" type="ORF">MAF45_00705</name>
</gene>
<dbReference type="RefSeq" id="WP_237977632.1">
    <property type="nucleotide sequence ID" value="NZ_JAKNCT010000001.1"/>
</dbReference>
<keyword evidence="3" id="KW-0238">DNA-binding</keyword>
<dbReference type="Gene3D" id="1.10.10.10">
    <property type="entry name" value="Winged helix-like DNA-binding domain superfamily/Winged helix DNA-binding domain"/>
    <property type="match status" value="1"/>
</dbReference>
<dbReference type="InterPro" id="IPR050389">
    <property type="entry name" value="LysR-type_TF"/>
</dbReference>
<name>A0ABS9MMZ0_9BURK</name>
<dbReference type="SUPFAM" id="SSF46785">
    <property type="entry name" value="Winged helix' DNA-binding domain"/>
    <property type="match status" value="1"/>
</dbReference>
<keyword evidence="7" id="KW-1185">Reference proteome</keyword>
<proteinExistence type="inferred from homology"/>
<organism evidence="6 7">
    <name type="scientific">Mesosutterella porci</name>
    <dbReference type="NCBI Taxonomy" id="2915351"/>
    <lineage>
        <taxon>Bacteria</taxon>
        <taxon>Pseudomonadati</taxon>
        <taxon>Pseudomonadota</taxon>
        <taxon>Betaproteobacteria</taxon>
        <taxon>Burkholderiales</taxon>
        <taxon>Sutterellaceae</taxon>
        <taxon>Mesosutterella</taxon>
    </lineage>
</organism>
<reference evidence="6 7" key="1">
    <citation type="submission" date="2022-02" db="EMBL/GenBank/DDBJ databases">
        <title>Mesosutterella porci, a novel member of the family Sutterellaceae from pig feces.</title>
        <authorList>
            <person name="Wylensek D."/>
            <person name="Clavel T."/>
        </authorList>
    </citation>
    <scope>NUCLEOTIDE SEQUENCE [LARGE SCALE GENOMIC DNA]</scope>
    <source>
        <strain evidence="7">oilRF-744-wt-GAM-9</strain>
    </source>
</reference>
<dbReference type="PROSITE" id="PS50931">
    <property type="entry name" value="HTH_LYSR"/>
    <property type="match status" value="1"/>
</dbReference>
<feature type="domain" description="HTH lysR-type" evidence="5">
    <location>
        <begin position="10"/>
        <end position="67"/>
    </location>
</feature>
<evidence type="ECO:0000256" key="3">
    <source>
        <dbReference type="ARBA" id="ARBA00023125"/>
    </source>
</evidence>
<dbReference type="Pfam" id="PF00126">
    <property type="entry name" value="HTH_1"/>
    <property type="match status" value="1"/>
</dbReference>
<evidence type="ECO:0000313" key="6">
    <source>
        <dbReference type="EMBL" id="MCG5029976.1"/>
    </source>
</evidence>
<dbReference type="PANTHER" id="PTHR30118">
    <property type="entry name" value="HTH-TYPE TRANSCRIPTIONAL REGULATOR LEUO-RELATED"/>
    <property type="match status" value="1"/>
</dbReference>
<accession>A0ABS9MMZ0</accession>
<dbReference type="InterPro" id="IPR000847">
    <property type="entry name" value="LysR_HTH_N"/>
</dbReference>
<dbReference type="PANTHER" id="PTHR30118:SF15">
    <property type="entry name" value="TRANSCRIPTIONAL REGULATORY PROTEIN"/>
    <property type="match status" value="1"/>
</dbReference>
<evidence type="ECO:0000256" key="2">
    <source>
        <dbReference type="ARBA" id="ARBA00023015"/>
    </source>
</evidence>
<evidence type="ECO:0000259" key="5">
    <source>
        <dbReference type="PROSITE" id="PS50931"/>
    </source>
</evidence>
<evidence type="ECO:0000256" key="1">
    <source>
        <dbReference type="ARBA" id="ARBA00009437"/>
    </source>
</evidence>
<dbReference type="SUPFAM" id="SSF53850">
    <property type="entry name" value="Periplasmic binding protein-like II"/>
    <property type="match status" value="1"/>
</dbReference>
<dbReference type="Gene3D" id="3.40.190.10">
    <property type="entry name" value="Periplasmic binding protein-like II"/>
    <property type="match status" value="2"/>
</dbReference>
<dbReference type="EMBL" id="JAKNCT010000001">
    <property type="protein sequence ID" value="MCG5029976.1"/>
    <property type="molecule type" value="Genomic_DNA"/>
</dbReference>
<dbReference type="Pfam" id="PF03466">
    <property type="entry name" value="LysR_substrate"/>
    <property type="match status" value="1"/>
</dbReference>
<dbReference type="Proteomes" id="UP001297600">
    <property type="component" value="Unassembled WGS sequence"/>
</dbReference>
<sequence length="328" mass="37149">MVQNEHAALPSSEDLELLAGLFRTESLRDAAAALRISNSTASRRLAEMRTRFSDPLFVRSGSRLLPTPRMKEIAARLFPLLDSLEHFYDSKAFEPSRLKGQFRILITDNNFLNILAPVLPRISREAPQLELEVMSLRRNGMWQLISGKANLAIYAFPEYRREIRAAPLEKDRYCLLLRRDHPAARLWLRQGELTLGALSPYTQIMNPRFSRTLRDPCGYERGPGQKRLYSPFFNTNPALLLESDFVQWTLESAARRAIDATEDELLMIPARAFTDYGPTDTVTSLLLWAARSENDPLSQWMRSIIIGAAREKNPGGTGLPLTGKSETS</sequence>
<dbReference type="InterPro" id="IPR036390">
    <property type="entry name" value="WH_DNA-bd_sf"/>
</dbReference>
<keyword evidence="4" id="KW-0804">Transcription</keyword>
<comment type="caution">
    <text evidence="6">The sequence shown here is derived from an EMBL/GenBank/DDBJ whole genome shotgun (WGS) entry which is preliminary data.</text>
</comment>
<evidence type="ECO:0000256" key="4">
    <source>
        <dbReference type="ARBA" id="ARBA00023163"/>
    </source>
</evidence>